<dbReference type="Proteomes" id="UP000030746">
    <property type="component" value="Unassembled WGS sequence"/>
</dbReference>
<dbReference type="STRING" id="225164.V3ZWJ9"/>
<name>V3ZWJ9_LOTGI</name>
<dbReference type="Pfam" id="PF01979">
    <property type="entry name" value="Amidohydro_1"/>
    <property type="match status" value="1"/>
</dbReference>
<dbReference type="GO" id="GO:0019213">
    <property type="term" value="F:deacetylase activity"/>
    <property type="evidence" value="ECO:0007669"/>
    <property type="project" value="InterPro"/>
</dbReference>
<dbReference type="InterPro" id="IPR020043">
    <property type="entry name" value="Deacetylase_Atu3266-like"/>
</dbReference>
<dbReference type="PANTHER" id="PTHR42717">
    <property type="entry name" value="DIHYDROOROTASE-RELATED"/>
    <property type="match status" value="1"/>
</dbReference>
<dbReference type="GeneID" id="20249517"/>
<evidence type="ECO:0000259" key="1">
    <source>
        <dbReference type="Pfam" id="PF01979"/>
    </source>
</evidence>
<dbReference type="OMA" id="ILRIDEC"/>
<sequence length="255" mass="27975">MKCSTTIEENRDVIVGVKVRLSTGVTGNGRLEKEVYRRAITSASKCNVPLMVHHILSTIPVQSTEDYSDLSCPGNLSKGDIYTHSFHGHNTTIIDDSLKKVHPNVLKARGGGVLFDVGHGQGSFSWERARVSMESNFLPDTISTDLHTGNIHGPVHDLLLVMSRFLHLGMPLKKVIGAVTSKAAEAIRKVESLGSLEIGREADITILKLIDCDIWLEDCHGKAENLKQILIPVAVWKGGKKYEIKDLENYPVSAS</sequence>
<dbReference type="HOGENOM" id="CLU_1091039_0_0_1"/>
<dbReference type="OrthoDB" id="194468at2759"/>
<dbReference type="GO" id="GO:0016787">
    <property type="term" value="F:hydrolase activity"/>
    <property type="evidence" value="ECO:0007669"/>
    <property type="project" value="InterPro"/>
</dbReference>
<reference evidence="2 3" key="1">
    <citation type="journal article" date="2013" name="Nature">
        <title>Insights into bilaterian evolution from three spiralian genomes.</title>
        <authorList>
            <person name="Simakov O."/>
            <person name="Marletaz F."/>
            <person name="Cho S.J."/>
            <person name="Edsinger-Gonzales E."/>
            <person name="Havlak P."/>
            <person name="Hellsten U."/>
            <person name="Kuo D.H."/>
            <person name="Larsson T."/>
            <person name="Lv J."/>
            <person name="Arendt D."/>
            <person name="Savage R."/>
            <person name="Osoegawa K."/>
            <person name="de Jong P."/>
            <person name="Grimwood J."/>
            <person name="Chapman J.A."/>
            <person name="Shapiro H."/>
            <person name="Aerts A."/>
            <person name="Otillar R.P."/>
            <person name="Terry A.Y."/>
            <person name="Boore J.L."/>
            <person name="Grigoriev I.V."/>
            <person name="Lindberg D.R."/>
            <person name="Seaver E.C."/>
            <person name="Weisblat D.A."/>
            <person name="Putnam N.H."/>
            <person name="Rokhsar D.S."/>
        </authorList>
    </citation>
    <scope>NUCLEOTIDE SEQUENCE [LARGE SCALE GENOMIC DNA]</scope>
</reference>
<dbReference type="PANTHER" id="PTHR42717:SF1">
    <property type="entry name" value="IMIDAZOLONEPROPIONASE AND RELATED AMIDOHYDROLASES"/>
    <property type="match status" value="1"/>
</dbReference>
<dbReference type="InterPro" id="IPR006680">
    <property type="entry name" value="Amidohydro-rel"/>
</dbReference>
<proteinExistence type="predicted"/>
<evidence type="ECO:0000313" key="3">
    <source>
        <dbReference type="Proteomes" id="UP000030746"/>
    </source>
</evidence>
<dbReference type="CTD" id="20249517"/>
<keyword evidence="3" id="KW-1185">Reference proteome</keyword>
<gene>
    <name evidence="2" type="ORF">LOTGIDRAFT_234374</name>
</gene>
<dbReference type="KEGG" id="lgi:LOTGIDRAFT_234374"/>
<feature type="domain" description="Amidohydrolase-related" evidence="1">
    <location>
        <begin position="137"/>
        <end position="240"/>
    </location>
</feature>
<evidence type="ECO:0000313" key="2">
    <source>
        <dbReference type="EMBL" id="ESO88772.1"/>
    </source>
</evidence>
<protein>
    <recommendedName>
        <fullName evidence="1">Amidohydrolase-related domain-containing protein</fullName>
    </recommendedName>
</protein>
<accession>V3ZWJ9</accession>
<dbReference type="RefSeq" id="XP_009060446.1">
    <property type="nucleotide sequence ID" value="XM_009062198.1"/>
</dbReference>
<dbReference type="EMBL" id="KB202620">
    <property type="protein sequence ID" value="ESO88772.1"/>
    <property type="molecule type" value="Genomic_DNA"/>
</dbReference>
<dbReference type="Gene3D" id="3.20.20.140">
    <property type="entry name" value="Metal-dependent hydrolases"/>
    <property type="match status" value="1"/>
</dbReference>
<organism evidence="2 3">
    <name type="scientific">Lottia gigantea</name>
    <name type="common">Giant owl limpet</name>
    <dbReference type="NCBI Taxonomy" id="225164"/>
    <lineage>
        <taxon>Eukaryota</taxon>
        <taxon>Metazoa</taxon>
        <taxon>Spiralia</taxon>
        <taxon>Lophotrochozoa</taxon>
        <taxon>Mollusca</taxon>
        <taxon>Gastropoda</taxon>
        <taxon>Patellogastropoda</taxon>
        <taxon>Lottioidea</taxon>
        <taxon>Lottiidae</taxon>
        <taxon>Lottia</taxon>
    </lineage>
</organism>
<dbReference type="AlphaFoldDB" id="V3ZWJ9"/>
<dbReference type="InterPro" id="IPR032466">
    <property type="entry name" value="Metal_Hydrolase"/>
</dbReference>
<dbReference type="SUPFAM" id="SSF51556">
    <property type="entry name" value="Metallo-dependent hydrolases"/>
    <property type="match status" value="1"/>
</dbReference>